<evidence type="ECO:0000313" key="3">
    <source>
        <dbReference type="Proteomes" id="UP000307217"/>
    </source>
</evidence>
<dbReference type="InterPro" id="IPR036777">
    <property type="entry name" value="Channel_Tsx-like_sf"/>
</dbReference>
<name>A0A5S3VBB4_9GAMM</name>
<dbReference type="Proteomes" id="UP000307217">
    <property type="component" value="Unassembled WGS sequence"/>
</dbReference>
<dbReference type="AlphaFoldDB" id="A0A5S3VBB4"/>
<dbReference type="Gene3D" id="2.40.230.20">
    <property type="entry name" value="Nucleoside-specific channel-forming protein, Tsx-like"/>
    <property type="match status" value="1"/>
</dbReference>
<dbReference type="SUPFAM" id="SSF111364">
    <property type="entry name" value="Tsx-like channel"/>
    <property type="match status" value="1"/>
</dbReference>
<organism evidence="2 3">
    <name type="scientific">Pseudoalteromonas aurantia</name>
    <dbReference type="NCBI Taxonomy" id="43654"/>
    <lineage>
        <taxon>Bacteria</taxon>
        <taxon>Pseudomonadati</taxon>
        <taxon>Pseudomonadota</taxon>
        <taxon>Gammaproteobacteria</taxon>
        <taxon>Alteromonadales</taxon>
        <taxon>Pseudoalteromonadaceae</taxon>
        <taxon>Pseudoalteromonas</taxon>
    </lineage>
</organism>
<protein>
    <submittedName>
        <fullName evidence="2">Nucleoside-binding protein</fullName>
    </submittedName>
</protein>
<dbReference type="EMBL" id="PNBX01000021">
    <property type="protein sequence ID" value="TMO69312.1"/>
    <property type="molecule type" value="Genomic_DNA"/>
</dbReference>
<reference evidence="2 3" key="1">
    <citation type="submission" date="2018-01" db="EMBL/GenBank/DDBJ databases">
        <authorList>
            <person name="Paulsen S."/>
            <person name="Gram L.K."/>
        </authorList>
    </citation>
    <scope>NUCLEOTIDE SEQUENCE [LARGE SCALE GENOMIC DNA]</scope>
    <source>
        <strain evidence="2 3">S3790</strain>
    </source>
</reference>
<reference evidence="3" key="2">
    <citation type="submission" date="2019-06" db="EMBL/GenBank/DDBJ databases">
        <title>Co-occurence of chitin degradation, pigmentation and bioactivity in marine Pseudoalteromonas.</title>
        <authorList>
            <person name="Sonnenschein E.C."/>
            <person name="Bech P.K."/>
        </authorList>
    </citation>
    <scope>NUCLEOTIDE SEQUENCE [LARGE SCALE GENOMIC DNA]</scope>
    <source>
        <strain evidence="3">S3790</strain>
    </source>
</reference>
<sequence>MNKPLILISAYLITCSTSSLAANWSTTQLHVNRGEFTNPFTLDEAKTSVFSLQHASGYDYGDNFFFVDYIDDDIEDNYQDRDFYLEWYSTVSLSAVSDYSFKKGFLKDVGLVMGVNIAGDPKVVKYLPGIKLSWDIPGFNYVSTTITGYFDDSAGVAKQGVPSQSNAWMFDLAWGYPFTLGNQKFLFTGHAEYIGSRQNEFGAYVNDWLLAQPILQWDLGHALGNQSDTLMLGIEWQIWRNKLGGTVNESAPQLHVAWTF</sequence>
<proteinExistence type="predicted"/>
<gene>
    <name evidence="2" type="ORF">CWC19_05645</name>
</gene>
<feature type="chain" id="PRO_5024361274" evidence="1">
    <location>
        <begin position="22"/>
        <end position="260"/>
    </location>
</feature>
<dbReference type="GO" id="GO:0009279">
    <property type="term" value="C:cell outer membrane"/>
    <property type="evidence" value="ECO:0007669"/>
    <property type="project" value="InterPro"/>
</dbReference>
<evidence type="ECO:0000256" key="1">
    <source>
        <dbReference type="SAM" id="SignalP"/>
    </source>
</evidence>
<comment type="caution">
    <text evidence="2">The sequence shown here is derived from an EMBL/GenBank/DDBJ whole genome shotgun (WGS) entry which is preliminary data.</text>
</comment>
<accession>A0A5S3VBB4</accession>
<feature type="signal peptide" evidence="1">
    <location>
        <begin position="1"/>
        <end position="21"/>
    </location>
</feature>
<evidence type="ECO:0000313" key="2">
    <source>
        <dbReference type="EMBL" id="TMO69312.1"/>
    </source>
</evidence>
<dbReference type="OrthoDB" id="104801at2"/>
<keyword evidence="1" id="KW-0732">Signal</keyword>
<dbReference type="RefSeq" id="WP_138590781.1">
    <property type="nucleotide sequence ID" value="NZ_PNBX01000021.1"/>
</dbReference>